<name>F4PZV8_CACFS</name>
<dbReference type="KEGG" id="dfa:DFA_02611"/>
<gene>
    <name evidence="1" type="ORF">DFA_02611</name>
</gene>
<evidence type="ECO:0000313" key="2">
    <source>
        <dbReference type="Proteomes" id="UP000007797"/>
    </source>
</evidence>
<proteinExistence type="predicted"/>
<dbReference type="AlphaFoldDB" id="F4PZV8"/>
<dbReference type="RefSeq" id="XP_004357334.1">
    <property type="nucleotide sequence ID" value="XM_004357278.1"/>
</dbReference>
<keyword evidence="2" id="KW-1185">Reference proteome</keyword>
<accession>F4PZV8</accession>
<dbReference type="Proteomes" id="UP000007797">
    <property type="component" value="Unassembled WGS sequence"/>
</dbReference>
<dbReference type="GeneID" id="14870987"/>
<sequence length="90" mass="10041">MACDCHIDTRVIVRWCPTRAHALLATSAKAVGVTRAWVAGSVHAKDEVAARVHKVEVARPLGLRNRLKVGRRAPSHGVLRRRHHRDEVVE</sequence>
<organism evidence="1 2">
    <name type="scientific">Cavenderia fasciculata</name>
    <name type="common">Slime mold</name>
    <name type="synonym">Dictyostelium fasciculatum</name>
    <dbReference type="NCBI Taxonomy" id="261658"/>
    <lineage>
        <taxon>Eukaryota</taxon>
        <taxon>Amoebozoa</taxon>
        <taxon>Evosea</taxon>
        <taxon>Eumycetozoa</taxon>
        <taxon>Dictyostelia</taxon>
        <taxon>Acytosteliales</taxon>
        <taxon>Cavenderiaceae</taxon>
        <taxon>Cavenderia</taxon>
    </lineage>
</organism>
<dbReference type="EMBL" id="GL883017">
    <property type="protein sequence ID" value="EGG18872.1"/>
    <property type="molecule type" value="Genomic_DNA"/>
</dbReference>
<protein>
    <submittedName>
        <fullName evidence="1">Uncharacterized protein</fullName>
    </submittedName>
</protein>
<reference evidence="2" key="1">
    <citation type="journal article" date="2011" name="Genome Res.">
        <title>Phylogeny-wide analysis of social amoeba genomes highlights ancient origins for complex intercellular communication.</title>
        <authorList>
            <person name="Heidel A.J."/>
            <person name="Lawal H.M."/>
            <person name="Felder M."/>
            <person name="Schilde C."/>
            <person name="Helps N.R."/>
            <person name="Tunggal B."/>
            <person name="Rivero F."/>
            <person name="John U."/>
            <person name="Schleicher M."/>
            <person name="Eichinger L."/>
            <person name="Platzer M."/>
            <person name="Noegel A.A."/>
            <person name="Schaap P."/>
            <person name="Gloeckner G."/>
        </authorList>
    </citation>
    <scope>NUCLEOTIDE SEQUENCE [LARGE SCALE GENOMIC DNA]</scope>
    <source>
        <strain evidence="2">SH3</strain>
    </source>
</reference>
<evidence type="ECO:0000313" key="1">
    <source>
        <dbReference type="EMBL" id="EGG18872.1"/>
    </source>
</evidence>